<dbReference type="GO" id="GO:0003724">
    <property type="term" value="F:RNA helicase activity"/>
    <property type="evidence" value="ECO:0007669"/>
    <property type="project" value="UniProtKB-EC"/>
</dbReference>
<proteinExistence type="inferred from homology"/>
<feature type="region of interest" description="Disordered" evidence="11">
    <location>
        <begin position="459"/>
        <end position="504"/>
    </location>
</feature>
<dbReference type="InterPro" id="IPR014001">
    <property type="entry name" value="Helicase_ATP-bd"/>
</dbReference>
<feature type="region of interest" description="Disordered" evidence="11">
    <location>
        <begin position="43"/>
        <end position="76"/>
    </location>
</feature>
<dbReference type="InterPro" id="IPR011545">
    <property type="entry name" value="DEAD/DEAH_box_helicase_dom"/>
</dbReference>
<dbReference type="EMBL" id="MU001676">
    <property type="protein sequence ID" value="KAF2458884.1"/>
    <property type="molecule type" value="Genomic_DNA"/>
</dbReference>
<dbReference type="InterPro" id="IPR001650">
    <property type="entry name" value="Helicase_C-like"/>
</dbReference>
<evidence type="ECO:0000256" key="10">
    <source>
        <dbReference type="RuleBase" id="RU365068"/>
    </source>
</evidence>
<dbReference type="SMART" id="SM00490">
    <property type="entry name" value="HELICc"/>
    <property type="match status" value="1"/>
</dbReference>
<keyword evidence="2" id="KW-0690">Ribosome biogenesis</keyword>
<keyword evidence="3" id="KW-0698">rRNA processing</keyword>
<keyword evidence="5 10" id="KW-0378">Hydrolase</keyword>
<dbReference type="Pfam" id="PF00270">
    <property type="entry name" value="DEAD"/>
    <property type="match status" value="1"/>
</dbReference>
<evidence type="ECO:0000256" key="5">
    <source>
        <dbReference type="ARBA" id="ARBA00022801"/>
    </source>
</evidence>
<dbReference type="PROSITE" id="PS51194">
    <property type="entry name" value="HELICASE_CTER"/>
    <property type="match status" value="1"/>
</dbReference>
<dbReference type="GO" id="GO:0016787">
    <property type="term" value="F:hydrolase activity"/>
    <property type="evidence" value="ECO:0007669"/>
    <property type="project" value="UniProtKB-KW"/>
</dbReference>
<dbReference type="InterPro" id="IPR025313">
    <property type="entry name" value="SPB4-like_CTE"/>
</dbReference>
<keyword evidence="7 10" id="KW-0067">ATP-binding</keyword>
<dbReference type="Proteomes" id="UP000799766">
    <property type="component" value="Unassembled WGS sequence"/>
</dbReference>
<dbReference type="PANTHER" id="PTHR24031">
    <property type="entry name" value="RNA HELICASE"/>
    <property type="match status" value="1"/>
</dbReference>
<evidence type="ECO:0000256" key="11">
    <source>
        <dbReference type="SAM" id="MobiDB-lite"/>
    </source>
</evidence>
<dbReference type="GO" id="GO:0005730">
    <property type="term" value="C:nucleolus"/>
    <property type="evidence" value="ECO:0007669"/>
    <property type="project" value="UniProtKB-SubCell"/>
</dbReference>
<comment type="similarity">
    <text evidence="10">Belongs to the DEAD box helicase family.</text>
</comment>
<gene>
    <name evidence="14" type="ORF">BDY21DRAFT_409613</name>
</gene>
<evidence type="ECO:0000313" key="15">
    <source>
        <dbReference type="Proteomes" id="UP000799766"/>
    </source>
</evidence>
<evidence type="ECO:0000259" key="12">
    <source>
        <dbReference type="PROSITE" id="PS51192"/>
    </source>
</evidence>
<dbReference type="Gene3D" id="3.40.50.300">
    <property type="entry name" value="P-loop containing nucleotide triphosphate hydrolases"/>
    <property type="match status" value="2"/>
</dbReference>
<keyword evidence="8 10" id="KW-0694">RNA-binding</keyword>
<sequence>MADDGMMLNMVDDGSAFRALPVYKGGHWKDRLTARKAAQHYQKRVATQKQTEADAARAAKRRRVEKTESDEAVPERHVATTIPIAPKPPPNADEQPKQFISSLFTSNPVPKTQAEETNAVDRDPVMPSNAPLDDGLSNFTALGLSPTLASHLLHKMDVKAPTAIQETALKELLKTDTDAFIQAETGSGKTLAYLLPIVQRLMNVSKAEQEDGSVGRIHRNSGLFAIILAPTRELSKQISVVLKSLLRCAHWIVPGTVIGGEKKKSEKARLRKGLNILVATPGRLYDHLTTTKSFDASNVRWLVLDEGDRLMELGFFDEIHRIVGRLNNAMKDPRRKDIPGLPTSRNTTLCSATLKSDVERLGEISLKNAVHVQAEAGDRDDEQHDEKEEVKDSDKPDVFMPPAQLQQSYVVVPAKMRLVTLYAYLKQVFAGAKPDSKAIVFMSCSDSVDFHFDVLTRTKEEEDDDDTAQEPSPTKKPINRPIRTSTTSTTTTTPPNATHASAPTISPNLHVHKLHGKLPQPLRTATLSSFATTPRPALLLCTDVASRGLDLPRVDAVLEFDPAFSAQDHLHRVGRTARAGRPGAAAVFLLPGPEEAYVDVLARAARTPPRRRTADDVCAAAFGPSPASTSASASPAKGRGPATPPPPPPRWHALATAYQLRAERWALARAERGAAARRAFAAHVRAYATHVAAERAAFDLRALHLGHLAKAFALRERPAGMGMGVRVGVGAGKGKAGGGEREGGGKRGRRDGERDGDGAAAAPDPDEARRKMRAKMKMAMDAASEFNIG</sequence>
<evidence type="ECO:0000256" key="6">
    <source>
        <dbReference type="ARBA" id="ARBA00022806"/>
    </source>
</evidence>
<dbReference type="PROSITE" id="PS51192">
    <property type="entry name" value="HELICASE_ATP_BIND_1"/>
    <property type="match status" value="1"/>
</dbReference>
<keyword evidence="9" id="KW-0539">Nucleus</keyword>
<evidence type="ECO:0000256" key="2">
    <source>
        <dbReference type="ARBA" id="ARBA00022517"/>
    </source>
</evidence>
<feature type="compositionally biased region" description="Low complexity" evidence="11">
    <location>
        <begin position="620"/>
        <end position="641"/>
    </location>
</feature>
<comment type="domain">
    <text evidence="10">The Q motif is unique to and characteristic of the DEAD box family of RNA helicases and controls ATP binding and hydrolysis.</text>
</comment>
<organism evidence="14 15">
    <name type="scientific">Lineolata rhizophorae</name>
    <dbReference type="NCBI Taxonomy" id="578093"/>
    <lineage>
        <taxon>Eukaryota</taxon>
        <taxon>Fungi</taxon>
        <taxon>Dikarya</taxon>
        <taxon>Ascomycota</taxon>
        <taxon>Pezizomycotina</taxon>
        <taxon>Dothideomycetes</taxon>
        <taxon>Dothideomycetes incertae sedis</taxon>
        <taxon>Lineolatales</taxon>
        <taxon>Lineolataceae</taxon>
        <taxon>Lineolata</taxon>
    </lineage>
</organism>
<dbReference type="OrthoDB" id="422663at2759"/>
<feature type="compositionally biased region" description="Low complexity" evidence="11">
    <location>
        <begin position="484"/>
        <end position="504"/>
    </location>
</feature>
<evidence type="ECO:0000256" key="3">
    <source>
        <dbReference type="ARBA" id="ARBA00022552"/>
    </source>
</evidence>
<dbReference type="CDD" id="cd17949">
    <property type="entry name" value="DEADc_DDX31"/>
    <property type="match status" value="1"/>
</dbReference>
<dbReference type="SMART" id="SM00487">
    <property type="entry name" value="DEXDc"/>
    <property type="match status" value="1"/>
</dbReference>
<comment type="catalytic activity">
    <reaction evidence="10">
        <text>ATP + H2O = ADP + phosphate + H(+)</text>
        <dbReference type="Rhea" id="RHEA:13065"/>
        <dbReference type="ChEBI" id="CHEBI:15377"/>
        <dbReference type="ChEBI" id="CHEBI:15378"/>
        <dbReference type="ChEBI" id="CHEBI:30616"/>
        <dbReference type="ChEBI" id="CHEBI:43474"/>
        <dbReference type="ChEBI" id="CHEBI:456216"/>
        <dbReference type="EC" id="3.6.4.13"/>
    </reaction>
</comment>
<evidence type="ECO:0000256" key="9">
    <source>
        <dbReference type="ARBA" id="ARBA00023242"/>
    </source>
</evidence>
<feature type="domain" description="Helicase ATP-binding" evidence="12">
    <location>
        <begin position="170"/>
        <end position="372"/>
    </location>
</feature>
<comment type="function">
    <text evidence="10">RNA helicase.</text>
</comment>
<reference evidence="14" key="1">
    <citation type="journal article" date="2020" name="Stud. Mycol.">
        <title>101 Dothideomycetes genomes: a test case for predicting lifestyles and emergence of pathogens.</title>
        <authorList>
            <person name="Haridas S."/>
            <person name="Albert R."/>
            <person name="Binder M."/>
            <person name="Bloem J."/>
            <person name="Labutti K."/>
            <person name="Salamov A."/>
            <person name="Andreopoulos B."/>
            <person name="Baker S."/>
            <person name="Barry K."/>
            <person name="Bills G."/>
            <person name="Bluhm B."/>
            <person name="Cannon C."/>
            <person name="Castanera R."/>
            <person name="Culley D."/>
            <person name="Daum C."/>
            <person name="Ezra D."/>
            <person name="Gonzalez J."/>
            <person name="Henrissat B."/>
            <person name="Kuo A."/>
            <person name="Liang C."/>
            <person name="Lipzen A."/>
            <person name="Lutzoni F."/>
            <person name="Magnuson J."/>
            <person name="Mondo S."/>
            <person name="Nolan M."/>
            <person name="Ohm R."/>
            <person name="Pangilinan J."/>
            <person name="Park H.-J."/>
            <person name="Ramirez L."/>
            <person name="Alfaro M."/>
            <person name="Sun H."/>
            <person name="Tritt A."/>
            <person name="Yoshinaga Y."/>
            <person name="Zwiers L.-H."/>
            <person name="Turgeon B."/>
            <person name="Goodwin S."/>
            <person name="Spatafora J."/>
            <person name="Crous P."/>
            <person name="Grigoriev I."/>
        </authorList>
    </citation>
    <scope>NUCLEOTIDE SEQUENCE</scope>
    <source>
        <strain evidence="14">ATCC 16933</strain>
    </source>
</reference>
<feature type="region of interest" description="Disordered" evidence="11">
    <location>
        <begin position="729"/>
        <end position="776"/>
    </location>
</feature>
<keyword evidence="15" id="KW-1185">Reference proteome</keyword>
<dbReference type="CDD" id="cd18787">
    <property type="entry name" value="SF2_C_DEAD"/>
    <property type="match status" value="1"/>
</dbReference>
<dbReference type="Pfam" id="PF00271">
    <property type="entry name" value="Helicase_C"/>
    <property type="match status" value="1"/>
</dbReference>
<evidence type="ECO:0000256" key="1">
    <source>
        <dbReference type="ARBA" id="ARBA00004604"/>
    </source>
</evidence>
<evidence type="ECO:0000256" key="8">
    <source>
        <dbReference type="ARBA" id="ARBA00022884"/>
    </source>
</evidence>
<name>A0A6A6P512_9PEZI</name>
<protein>
    <recommendedName>
        <fullName evidence="10">ATP-dependent RNA helicase</fullName>
        <ecNumber evidence="10">3.6.4.13</ecNumber>
    </recommendedName>
</protein>
<dbReference type="AlphaFoldDB" id="A0A6A6P512"/>
<feature type="region of interest" description="Disordered" evidence="11">
    <location>
        <begin position="620"/>
        <end position="650"/>
    </location>
</feature>
<feature type="compositionally biased region" description="Basic and acidic residues" evidence="11">
    <location>
        <begin position="381"/>
        <end position="397"/>
    </location>
</feature>
<dbReference type="EC" id="3.6.4.13" evidence="10"/>
<dbReference type="InterPro" id="IPR027417">
    <property type="entry name" value="P-loop_NTPase"/>
</dbReference>
<feature type="compositionally biased region" description="Basic and acidic residues" evidence="11">
    <location>
        <begin position="65"/>
        <end position="76"/>
    </location>
</feature>
<feature type="compositionally biased region" description="Basic and acidic residues" evidence="11">
    <location>
        <begin position="738"/>
        <end position="757"/>
    </location>
</feature>
<dbReference type="GO" id="GO:0006364">
    <property type="term" value="P:rRNA processing"/>
    <property type="evidence" value="ECO:0007669"/>
    <property type="project" value="UniProtKB-KW"/>
</dbReference>
<keyword evidence="6 10" id="KW-0347">Helicase</keyword>
<evidence type="ECO:0000256" key="7">
    <source>
        <dbReference type="ARBA" id="ARBA00022840"/>
    </source>
</evidence>
<evidence type="ECO:0000256" key="4">
    <source>
        <dbReference type="ARBA" id="ARBA00022741"/>
    </source>
</evidence>
<dbReference type="GO" id="GO:0005524">
    <property type="term" value="F:ATP binding"/>
    <property type="evidence" value="ECO:0007669"/>
    <property type="project" value="UniProtKB-UniRule"/>
</dbReference>
<evidence type="ECO:0000259" key="13">
    <source>
        <dbReference type="PROSITE" id="PS51194"/>
    </source>
</evidence>
<dbReference type="Pfam" id="PF13959">
    <property type="entry name" value="CTE_SPB4"/>
    <property type="match status" value="1"/>
</dbReference>
<accession>A0A6A6P512</accession>
<dbReference type="GO" id="GO:0003723">
    <property type="term" value="F:RNA binding"/>
    <property type="evidence" value="ECO:0007669"/>
    <property type="project" value="UniProtKB-UniRule"/>
</dbReference>
<dbReference type="SMART" id="SM01178">
    <property type="entry name" value="DUF4217"/>
    <property type="match status" value="1"/>
</dbReference>
<feature type="region of interest" description="Disordered" evidence="11">
    <location>
        <begin position="373"/>
        <end position="400"/>
    </location>
</feature>
<comment type="subcellular location">
    <subcellularLocation>
        <location evidence="1">Nucleus</location>
        <location evidence="1">Nucleolus</location>
    </subcellularLocation>
</comment>
<keyword evidence="4 10" id="KW-0547">Nucleotide-binding</keyword>
<feature type="domain" description="Helicase C-terminal" evidence="13">
    <location>
        <begin position="424"/>
        <end position="621"/>
    </location>
</feature>
<dbReference type="SUPFAM" id="SSF52540">
    <property type="entry name" value="P-loop containing nucleoside triphosphate hydrolases"/>
    <property type="match status" value="2"/>
</dbReference>
<evidence type="ECO:0000313" key="14">
    <source>
        <dbReference type="EMBL" id="KAF2458884.1"/>
    </source>
</evidence>